<reference evidence="3" key="2">
    <citation type="submission" date="2025-09" db="UniProtKB">
        <authorList>
            <consortium name="Ensembl"/>
        </authorList>
    </citation>
    <scope>IDENTIFICATION</scope>
</reference>
<dbReference type="AlphaFoldDB" id="A0A3Q2ZXP5"/>
<dbReference type="PANTHER" id="PTHR47695:SF3">
    <property type="entry name" value="PID DOMAIN-CONTAINING PROTEIN"/>
    <property type="match status" value="1"/>
</dbReference>
<protein>
    <recommendedName>
        <fullName evidence="2">PID domain-containing protein</fullName>
    </recommendedName>
</protein>
<evidence type="ECO:0000313" key="3">
    <source>
        <dbReference type="Ensembl" id="ENSKMAP00000008105.1"/>
    </source>
</evidence>
<dbReference type="PANTHER" id="PTHR47695">
    <property type="entry name" value="PID DOMAIN-CONTAINING PROTEIN"/>
    <property type="match status" value="1"/>
</dbReference>
<dbReference type="OMA" id="RINSTCA"/>
<evidence type="ECO:0000313" key="4">
    <source>
        <dbReference type="Proteomes" id="UP000264800"/>
    </source>
</evidence>
<dbReference type="InterPro" id="IPR011993">
    <property type="entry name" value="PH-like_dom_sf"/>
</dbReference>
<evidence type="ECO:0000256" key="1">
    <source>
        <dbReference type="SAM" id="MobiDB-lite"/>
    </source>
</evidence>
<dbReference type="Proteomes" id="UP000264800">
    <property type="component" value="Unplaced"/>
</dbReference>
<feature type="region of interest" description="Disordered" evidence="1">
    <location>
        <begin position="1"/>
        <end position="31"/>
    </location>
</feature>
<dbReference type="Pfam" id="PF21792">
    <property type="entry name" value="DAB2_SBM"/>
    <property type="match status" value="1"/>
</dbReference>
<sequence length="190" mass="21185">MTEQTAGSFHAAVQTAVRTGPTSRTEAAGAPSRFHGDGVRYKAKLIGMDPVPDTQGEKMCRDSMMKLKGLEAAARKQGKHKPRIWLKISSSGLKILDERTGILVYEHDRNRISSLTKDEFDPRALAYIYQNQDAFVLFYIKTAHQADPVLLDLKEICHKVTQETSDEPTENQVRINSTCAFCQSVVCLIS</sequence>
<dbReference type="Gene3D" id="2.30.29.30">
    <property type="entry name" value="Pleckstrin-homology domain (PH domain)/Phosphotyrosine-binding domain (PTB)"/>
    <property type="match status" value="1"/>
</dbReference>
<dbReference type="GO" id="GO:0005737">
    <property type="term" value="C:cytoplasm"/>
    <property type="evidence" value="ECO:0007669"/>
    <property type="project" value="TreeGrafter"/>
</dbReference>
<dbReference type="STRING" id="37003.ENSKMAP00000008105"/>
<dbReference type="InterPro" id="IPR006020">
    <property type="entry name" value="PTB/PI_dom"/>
</dbReference>
<dbReference type="SUPFAM" id="SSF50729">
    <property type="entry name" value="PH domain-like"/>
    <property type="match status" value="1"/>
</dbReference>
<reference evidence="3" key="1">
    <citation type="submission" date="2025-08" db="UniProtKB">
        <authorList>
            <consortium name="Ensembl"/>
        </authorList>
    </citation>
    <scope>IDENTIFICATION</scope>
</reference>
<feature type="compositionally biased region" description="Polar residues" evidence="1">
    <location>
        <begin position="16"/>
        <end position="25"/>
    </location>
</feature>
<accession>A0A3Q2ZXP5</accession>
<dbReference type="Ensembl" id="ENSKMAT00000008231.1">
    <property type="protein sequence ID" value="ENSKMAP00000008105.1"/>
    <property type="gene ID" value="ENSKMAG00000006087.1"/>
</dbReference>
<name>A0A3Q2ZXP5_KRYMA</name>
<evidence type="ECO:0000259" key="2">
    <source>
        <dbReference type="PROSITE" id="PS01179"/>
    </source>
</evidence>
<proteinExistence type="predicted"/>
<feature type="domain" description="PID" evidence="2">
    <location>
        <begin position="36"/>
        <end position="168"/>
    </location>
</feature>
<keyword evidence="4" id="KW-1185">Reference proteome</keyword>
<organism evidence="3 4">
    <name type="scientific">Kryptolebias marmoratus</name>
    <name type="common">Mangrove killifish</name>
    <name type="synonym">Rivulus marmoratus</name>
    <dbReference type="NCBI Taxonomy" id="37003"/>
    <lineage>
        <taxon>Eukaryota</taxon>
        <taxon>Metazoa</taxon>
        <taxon>Chordata</taxon>
        <taxon>Craniata</taxon>
        <taxon>Vertebrata</taxon>
        <taxon>Euteleostomi</taxon>
        <taxon>Actinopterygii</taxon>
        <taxon>Neopterygii</taxon>
        <taxon>Teleostei</taxon>
        <taxon>Neoteleostei</taxon>
        <taxon>Acanthomorphata</taxon>
        <taxon>Ovalentaria</taxon>
        <taxon>Atherinomorphae</taxon>
        <taxon>Cyprinodontiformes</taxon>
        <taxon>Rivulidae</taxon>
        <taxon>Kryptolebias</taxon>
    </lineage>
</organism>
<dbReference type="GeneTree" id="ENSGT00940000155567"/>
<dbReference type="InterPro" id="IPR048559">
    <property type="entry name" value="DAB1/2_SBM"/>
</dbReference>
<dbReference type="SMART" id="SM00462">
    <property type="entry name" value="PTB"/>
    <property type="match status" value="1"/>
</dbReference>
<dbReference type="PROSITE" id="PS01179">
    <property type="entry name" value="PID"/>
    <property type="match status" value="1"/>
</dbReference>